<proteinExistence type="inferred from homology"/>
<evidence type="ECO:0000313" key="9">
    <source>
        <dbReference type="EMBL" id="TEB10897.1"/>
    </source>
</evidence>
<evidence type="ECO:0000256" key="1">
    <source>
        <dbReference type="ARBA" id="ARBA00003283"/>
    </source>
</evidence>
<dbReference type="PANTHER" id="PTHR30349">
    <property type="entry name" value="PHAGE INTEGRASE-RELATED"/>
    <property type="match status" value="1"/>
</dbReference>
<dbReference type="PANTHER" id="PTHR30349:SF81">
    <property type="entry name" value="TYROSINE RECOMBINASE XERC"/>
    <property type="match status" value="1"/>
</dbReference>
<dbReference type="InterPro" id="IPR002104">
    <property type="entry name" value="Integrase_catalytic"/>
</dbReference>
<dbReference type="PROSITE" id="PS51898">
    <property type="entry name" value="TYR_RECOMBINASE"/>
    <property type="match status" value="1"/>
</dbReference>
<dbReference type="RefSeq" id="WP_134213903.1">
    <property type="nucleotide sequence ID" value="NZ_QFFZ01000020.1"/>
</dbReference>
<sequence length="338" mass="39141">MKSENLGQLTYSFFIDYLAVQKGLRPASIKSYRDTIRLFLKFVSEATRRKITHLSIRDLTFERVKGFLHYLESDRKNHIRTRNHRLAILHTFFGYIAMRIPEMLAISEQVAGIPMKRVHPPETSFLEREDISALFARLPSKGLYALRDRTLLLFLYNTGARVQEVADLRIGNLDLDGSRVRLHGKGDKWRTCPLWQETVTLLKTLIQQNPIKALPENAIFLSQNRTPLTRFGIYKIVRRHTDSLPRSKKTSNQWHISPHVFRHTAAVHLLESGVEVNVIRNWLGHVSLDTTNHYAEITTRMKEAALRVCEPKINSSQGSPKRIAWREDQALLSWLDSL</sequence>
<dbReference type="InterPro" id="IPR013762">
    <property type="entry name" value="Integrase-like_cat_sf"/>
</dbReference>
<feature type="domain" description="Core-binding (CB)" evidence="8">
    <location>
        <begin position="5"/>
        <end position="97"/>
    </location>
</feature>
<gene>
    <name evidence="9" type="primary">xerD_2</name>
    <name evidence="9" type="ORF">Pmgp_02064</name>
</gene>
<comment type="caution">
    <text evidence="9">The sequence shown here is derived from an EMBL/GenBank/DDBJ whole genome shotgun (WGS) entry which is preliminary data.</text>
</comment>
<dbReference type="PROSITE" id="PS51900">
    <property type="entry name" value="CB"/>
    <property type="match status" value="1"/>
</dbReference>
<evidence type="ECO:0000256" key="5">
    <source>
        <dbReference type="ARBA" id="ARBA00023172"/>
    </source>
</evidence>
<dbReference type="InterPro" id="IPR010998">
    <property type="entry name" value="Integrase_recombinase_N"/>
</dbReference>
<evidence type="ECO:0000259" key="7">
    <source>
        <dbReference type="PROSITE" id="PS51898"/>
    </source>
</evidence>
<dbReference type="InterPro" id="IPR011010">
    <property type="entry name" value="DNA_brk_join_enz"/>
</dbReference>
<dbReference type="InterPro" id="IPR050090">
    <property type="entry name" value="Tyrosine_recombinase_XerCD"/>
</dbReference>
<dbReference type="Gene3D" id="1.10.443.10">
    <property type="entry name" value="Intergrase catalytic core"/>
    <property type="match status" value="1"/>
</dbReference>
<evidence type="ECO:0000256" key="4">
    <source>
        <dbReference type="ARBA" id="ARBA00023125"/>
    </source>
</evidence>
<feature type="domain" description="Tyr recombinase" evidence="7">
    <location>
        <begin position="121"/>
        <end position="307"/>
    </location>
</feature>
<comment type="similarity">
    <text evidence="2">Belongs to the 'phage' integrase family.</text>
</comment>
<dbReference type="Pfam" id="PF02899">
    <property type="entry name" value="Phage_int_SAM_1"/>
    <property type="match status" value="1"/>
</dbReference>
<keyword evidence="3" id="KW-0229">DNA integration</keyword>
<comment type="function">
    <text evidence="1">Site-specific tyrosine recombinase, which acts by catalyzing the cutting and rejoining of the recombining DNA molecules.</text>
</comment>
<dbReference type="SUPFAM" id="SSF56349">
    <property type="entry name" value="DNA breaking-rejoining enzymes"/>
    <property type="match status" value="1"/>
</dbReference>
<evidence type="ECO:0000256" key="3">
    <source>
        <dbReference type="ARBA" id="ARBA00022908"/>
    </source>
</evidence>
<accession>A0A4Y7RRK1</accession>
<evidence type="ECO:0000256" key="6">
    <source>
        <dbReference type="PROSITE-ProRule" id="PRU01248"/>
    </source>
</evidence>
<dbReference type="InterPro" id="IPR044068">
    <property type="entry name" value="CB"/>
</dbReference>
<evidence type="ECO:0000259" key="8">
    <source>
        <dbReference type="PROSITE" id="PS51900"/>
    </source>
</evidence>
<dbReference type="Pfam" id="PF00589">
    <property type="entry name" value="Phage_integrase"/>
    <property type="match status" value="1"/>
</dbReference>
<dbReference type="InterPro" id="IPR004107">
    <property type="entry name" value="Integrase_SAM-like_N"/>
</dbReference>
<dbReference type="Gene3D" id="1.10.150.130">
    <property type="match status" value="1"/>
</dbReference>
<dbReference type="OrthoDB" id="9771888at2"/>
<organism evidence="9 10">
    <name type="scientific">Pelotomaculum propionicicum</name>
    <dbReference type="NCBI Taxonomy" id="258475"/>
    <lineage>
        <taxon>Bacteria</taxon>
        <taxon>Bacillati</taxon>
        <taxon>Bacillota</taxon>
        <taxon>Clostridia</taxon>
        <taxon>Eubacteriales</taxon>
        <taxon>Desulfotomaculaceae</taxon>
        <taxon>Pelotomaculum</taxon>
    </lineage>
</organism>
<reference evidence="9 10" key="1">
    <citation type="journal article" date="2018" name="Environ. Microbiol.">
        <title>Novel energy conservation strategies and behaviour of Pelotomaculum schinkii driving syntrophic propionate catabolism.</title>
        <authorList>
            <person name="Hidalgo-Ahumada C.A.P."/>
            <person name="Nobu M.K."/>
            <person name="Narihiro T."/>
            <person name="Tamaki H."/>
            <person name="Liu W.T."/>
            <person name="Kamagata Y."/>
            <person name="Stams A.J.M."/>
            <person name="Imachi H."/>
            <person name="Sousa D.Z."/>
        </authorList>
    </citation>
    <scope>NUCLEOTIDE SEQUENCE [LARGE SCALE GENOMIC DNA]</scope>
    <source>
        <strain evidence="9 10">MGP</strain>
    </source>
</reference>
<dbReference type="GO" id="GO:0015074">
    <property type="term" value="P:DNA integration"/>
    <property type="evidence" value="ECO:0007669"/>
    <property type="project" value="UniProtKB-KW"/>
</dbReference>
<keyword evidence="5" id="KW-0233">DNA recombination</keyword>
<dbReference type="GO" id="GO:0003677">
    <property type="term" value="F:DNA binding"/>
    <property type="evidence" value="ECO:0007669"/>
    <property type="project" value="UniProtKB-UniRule"/>
</dbReference>
<dbReference type="Proteomes" id="UP000297597">
    <property type="component" value="Unassembled WGS sequence"/>
</dbReference>
<dbReference type="EMBL" id="QFFZ01000020">
    <property type="protein sequence ID" value="TEB10897.1"/>
    <property type="molecule type" value="Genomic_DNA"/>
</dbReference>
<evidence type="ECO:0000256" key="2">
    <source>
        <dbReference type="ARBA" id="ARBA00008857"/>
    </source>
</evidence>
<evidence type="ECO:0000313" key="10">
    <source>
        <dbReference type="Proteomes" id="UP000297597"/>
    </source>
</evidence>
<protein>
    <submittedName>
        <fullName evidence="9">Tyrosine recombinase XerD</fullName>
    </submittedName>
</protein>
<dbReference type="AlphaFoldDB" id="A0A4Y7RRK1"/>
<keyword evidence="4 6" id="KW-0238">DNA-binding</keyword>
<dbReference type="GO" id="GO:0006310">
    <property type="term" value="P:DNA recombination"/>
    <property type="evidence" value="ECO:0007669"/>
    <property type="project" value="UniProtKB-KW"/>
</dbReference>
<keyword evidence="10" id="KW-1185">Reference proteome</keyword>
<name>A0A4Y7RRK1_9FIRM</name>